<organism evidence="2 3">
    <name type="scientific">Podospora fimiseda</name>
    <dbReference type="NCBI Taxonomy" id="252190"/>
    <lineage>
        <taxon>Eukaryota</taxon>
        <taxon>Fungi</taxon>
        <taxon>Dikarya</taxon>
        <taxon>Ascomycota</taxon>
        <taxon>Pezizomycotina</taxon>
        <taxon>Sordariomycetes</taxon>
        <taxon>Sordariomycetidae</taxon>
        <taxon>Sordariales</taxon>
        <taxon>Podosporaceae</taxon>
        <taxon>Podospora</taxon>
    </lineage>
</organism>
<gene>
    <name evidence="2" type="ORF">QBC38DRAFT_328188</name>
</gene>
<sequence>SPSSQSRAIEIPSTRRALSDPYTQVPALSARGDRQGAFFPNHEDPSLRIQPTHPFQPYAEMARRNSIQQAAAASARAAIPSTAEIGPDGRPKIPTGKYYPANWEKAHNQAPLPIPAELQPLVQHSSLKKPSKPVSYQRHSRTDSEAKRLVHAYQREMVIQASNGIVSIAQGSNTYNYNHQRRGSLSPSSRPLSPRLEPLGSPTGPVTPMSLEDDNGGYLTLGQPMSVEAADLQSAEVTRAIRADRTDRS</sequence>
<feature type="region of interest" description="Disordered" evidence="1">
    <location>
        <begin position="1"/>
        <end position="52"/>
    </location>
</feature>
<evidence type="ECO:0000256" key="1">
    <source>
        <dbReference type="SAM" id="MobiDB-lite"/>
    </source>
</evidence>
<name>A0AAN7BG89_9PEZI</name>
<feature type="compositionally biased region" description="Low complexity" evidence="1">
    <location>
        <begin position="183"/>
        <end position="202"/>
    </location>
</feature>
<proteinExistence type="predicted"/>
<protein>
    <submittedName>
        <fullName evidence="2">Uncharacterized protein</fullName>
    </submittedName>
</protein>
<feature type="region of interest" description="Disordered" evidence="1">
    <location>
        <begin position="177"/>
        <end position="221"/>
    </location>
</feature>
<reference evidence="2" key="2">
    <citation type="submission" date="2023-05" db="EMBL/GenBank/DDBJ databases">
        <authorList>
            <consortium name="Lawrence Berkeley National Laboratory"/>
            <person name="Steindorff A."/>
            <person name="Hensen N."/>
            <person name="Bonometti L."/>
            <person name="Westerberg I."/>
            <person name="Brannstrom I.O."/>
            <person name="Guillou S."/>
            <person name="Cros-Aarteil S."/>
            <person name="Calhoun S."/>
            <person name="Haridas S."/>
            <person name="Kuo A."/>
            <person name="Mondo S."/>
            <person name="Pangilinan J."/>
            <person name="Riley R."/>
            <person name="Labutti K."/>
            <person name="Andreopoulos B."/>
            <person name="Lipzen A."/>
            <person name="Chen C."/>
            <person name="Yanf M."/>
            <person name="Daum C."/>
            <person name="Ng V."/>
            <person name="Clum A."/>
            <person name="Ohm R."/>
            <person name="Martin F."/>
            <person name="Silar P."/>
            <person name="Natvig D."/>
            <person name="Lalanne C."/>
            <person name="Gautier V."/>
            <person name="Ament-Velasquez S.L."/>
            <person name="Kruys A."/>
            <person name="Hutchinson M.I."/>
            <person name="Powell A.J."/>
            <person name="Barry K."/>
            <person name="Miller A.N."/>
            <person name="Grigoriev I.V."/>
            <person name="Debuchy R."/>
            <person name="Gladieux P."/>
            <person name="Thoren M.H."/>
            <person name="Johannesson H."/>
        </authorList>
    </citation>
    <scope>NUCLEOTIDE SEQUENCE</scope>
    <source>
        <strain evidence="2">CBS 990.96</strain>
    </source>
</reference>
<dbReference type="AlphaFoldDB" id="A0AAN7BG89"/>
<accession>A0AAN7BG89</accession>
<feature type="non-terminal residue" evidence="2">
    <location>
        <position position="1"/>
    </location>
</feature>
<comment type="caution">
    <text evidence="2">The sequence shown here is derived from an EMBL/GenBank/DDBJ whole genome shotgun (WGS) entry which is preliminary data.</text>
</comment>
<dbReference type="EMBL" id="MU865462">
    <property type="protein sequence ID" value="KAK4222622.1"/>
    <property type="molecule type" value="Genomic_DNA"/>
</dbReference>
<evidence type="ECO:0000313" key="3">
    <source>
        <dbReference type="Proteomes" id="UP001301958"/>
    </source>
</evidence>
<keyword evidence="3" id="KW-1185">Reference proteome</keyword>
<reference evidence="2" key="1">
    <citation type="journal article" date="2023" name="Mol. Phylogenet. Evol.">
        <title>Genome-scale phylogeny and comparative genomics of the fungal order Sordariales.</title>
        <authorList>
            <person name="Hensen N."/>
            <person name="Bonometti L."/>
            <person name="Westerberg I."/>
            <person name="Brannstrom I.O."/>
            <person name="Guillou S."/>
            <person name="Cros-Aarteil S."/>
            <person name="Calhoun S."/>
            <person name="Haridas S."/>
            <person name="Kuo A."/>
            <person name="Mondo S."/>
            <person name="Pangilinan J."/>
            <person name="Riley R."/>
            <person name="LaButti K."/>
            <person name="Andreopoulos B."/>
            <person name="Lipzen A."/>
            <person name="Chen C."/>
            <person name="Yan M."/>
            <person name="Daum C."/>
            <person name="Ng V."/>
            <person name="Clum A."/>
            <person name="Steindorff A."/>
            <person name="Ohm R.A."/>
            <person name="Martin F."/>
            <person name="Silar P."/>
            <person name="Natvig D.O."/>
            <person name="Lalanne C."/>
            <person name="Gautier V."/>
            <person name="Ament-Velasquez S.L."/>
            <person name="Kruys A."/>
            <person name="Hutchinson M.I."/>
            <person name="Powell A.J."/>
            <person name="Barry K."/>
            <person name="Miller A.N."/>
            <person name="Grigoriev I.V."/>
            <person name="Debuchy R."/>
            <person name="Gladieux P."/>
            <person name="Hiltunen Thoren M."/>
            <person name="Johannesson H."/>
        </authorList>
    </citation>
    <scope>NUCLEOTIDE SEQUENCE</scope>
    <source>
        <strain evidence="2">CBS 990.96</strain>
    </source>
</reference>
<feature type="region of interest" description="Disordered" evidence="1">
    <location>
        <begin position="125"/>
        <end position="144"/>
    </location>
</feature>
<feature type="non-terminal residue" evidence="2">
    <location>
        <position position="249"/>
    </location>
</feature>
<dbReference type="Proteomes" id="UP001301958">
    <property type="component" value="Unassembled WGS sequence"/>
</dbReference>
<evidence type="ECO:0000313" key="2">
    <source>
        <dbReference type="EMBL" id="KAK4222622.1"/>
    </source>
</evidence>